<feature type="compositionally biased region" description="Basic residues" evidence="1">
    <location>
        <begin position="183"/>
        <end position="196"/>
    </location>
</feature>
<name>A0A8J2LDQ7_9HEXA</name>
<sequence length="1414" mass="155006">MNTLVASSRWATWLVPTVLFTLSIVPCYLNHNKVLANPFVSSVTAYHDPFWKNRTRRTTPTPPIISFHPEKVTTPMVSVTQTDPATVSRVLQNSDLINDYNIYNPNYLRNLPNYYSYPISQFPTQEILNPNQNRTRKRRRRIKHINTAQHVPAPTLSPIVVPPWPVSSPLAEENEYAGLNPSRKTRRRRLTRRKKPRDQYFRPGPVLQGESDPGNRVSSIEPLEHVVGFGYESYDNKKFWPSPSPIADYPDNPRDTVRELSDTPDALPTSSEPTTPKQIVIYQRGAATNMRAPPNHSKEINKNVVRRRKKPDTAKENEPDLHLSESFNPYLNASVPISNDLRNSLHFNLDLLHPLFNSDTSLKDISKIPENKTIGIKHKLNDSPVSVRVAPDLHEEFDKNHFLNHDAIISSDYQRQIYKSRPRIEVKHSVSMSTSTTVSSSSSMSQQKRPGGNNQHISTTIKPLRTTQMPSNVVTEKLPSLSLVPLPTTQPSPIISTSTAKATTRYSPTSTSTTTTTLAPNIFEILGLTFTSPRPLTTSKPRTTTEATTTTTTMKYTVPTMKYTTQPPLKVTTDMSTVTTYKPSLSTMMFKGGSSWLHDKLPTASTSDVETQTRGKTAVATTIVPIIATSSIQEAIPISTTLKQNAKIPFTLRPKPSTNAPITVTARTTKGPFIVMAETTKKPVITMSRTTMVPITTTTSASPTRANIDQINTFLDNIDEQSGKNNWTPAVTIVAETKEITTTRRPNMKIQINKDPPLILMPPFTGEKDEPPITLTTPNPILQVTQPLLDETLLLQQLLGIFNEDLGISTFAATTTTTQRPTTTTRTTTTSTTPSPTTTTTRPTTTTSTTTTSTTPIPTTTASTTTTTTTKRTTTTRRPTTTTPRPTVRTTPAPPTTQADLFNLFNLFGPQTNPPAVQRPAQTTASNDLFNLLNLFQPTTPAPRPAAPAPANNDIFNLFNLFQQPSATTPAPANNDLFNIFNLFTQPTRAPPPTTTTRRPTPPPTTPAPAANDLLSLLNLFQQPSNPVQPTARPQNTAPTTSQNELETLVQQALLESLGLKPNNNIFASQASSVNTQVATPESGLSDADLKSIYALIDQQQSGSSTTEVSTNVSDNKIKNPPVTGAPEPVTTTKETPSSTSSSTEPVSATTPAPTTPGSTTTLMPIFRNMLNMFGITDPSKSTASPGVLQDNSAAPIYNPLSTSPKPQTLSNEDLILQILTAEANKTSSKSVLPIAPVAVPPKPIPTTSTPQTTAAQLDFLSQLLNLGQVVQDSSKPDSVRINKEVPQSQHIQSLQQLFQSAQQKPPQQVQQQPALDIQSILAQNWLNTATSPKPEVSPSESNIFHILANQFTPKPQKPNGLYYWVDLNAFMGDNPTNPQAGLRPKLGSKDYFIKVKREASRHVTEPSSSNSPL</sequence>
<feature type="region of interest" description="Disordered" evidence="1">
    <location>
        <begin position="813"/>
        <end position="894"/>
    </location>
</feature>
<evidence type="ECO:0000313" key="2">
    <source>
        <dbReference type="EMBL" id="CAG7833358.1"/>
    </source>
</evidence>
<dbReference type="EMBL" id="CAJVCH010569848">
    <property type="protein sequence ID" value="CAG7833358.1"/>
    <property type="molecule type" value="Genomic_DNA"/>
</dbReference>
<dbReference type="Proteomes" id="UP000708208">
    <property type="component" value="Unassembled WGS sequence"/>
</dbReference>
<reference evidence="2" key="1">
    <citation type="submission" date="2021-06" db="EMBL/GenBank/DDBJ databases">
        <authorList>
            <person name="Hodson N. C."/>
            <person name="Mongue J. A."/>
            <person name="Jaron S. K."/>
        </authorList>
    </citation>
    <scope>NUCLEOTIDE SEQUENCE</scope>
</reference>
<organism evidence="2 3">
    <name type="scientific">Allacma fusca</name>
    <dbReference type="NCBI Taxonomy" id="39272"/>
    <lineage>
        <taxon>Eukaryota</taxon>
        <taxon>Metazoa</taxon>
        <taxon>Ecdysozoa</taxon>
        <taxon>Arthropoda</taxon>
        <taxon>Hexapoda</taxon>
        <taxon>Collembola</taxon>
        <taxon>Symphypleona</taxon>
        <taxon>Sminthuridae</taxon>
        <taxon>Allacma</taxon>
    </lineage>
</organism>
<feature type="region of interest" description="Disordered" evidence="1">
    <location>
        <begin position="985"/>
        <end position="1011"/>
    </location>
</feature>
<keyword evidence="3" id="KW-1185">Reference proteome</keyword>
<feature type="compositionally biased region" description="Polar residues" evidence="1">
    <location>
        <begin position="1099"/>
        <end position="1115"/>
    </location>
</feature>
<feature type="region of interest" description="Disordered" evidence="1">
    <location>
        <begin position="428"/>
        <end position="464"/>
    </location>
</feature>
<feature type="compositionally biased region" description="Pro residues" evidence="1">
    <location>
        <begin position="989"/>
        <end position="1007"/>
    </location>
</feature>
<evidence type="ECO:0000313" key="3">
    <source>
        <dbReference type="Proteomes" id="UP000708208"/>
    </source>
</evidence>
<feature type="compositionally biased region" description="Low complexity" evidence="1">
    <location>
        <begin position="429"/>
        <end position="445"/>
    </location>
</feature>
<accession>A0A8J2LDQ7</accession>
<protein>
    <submittedName>
        <fullName evidence="2">Uncharacterized protein</fullName>
    </submittedName>
</protein>
<evidence type="ECO:0000256" key="1">
    <source>
        <dbReference type="SAM" id="MobiDB-lite"/>
    </source>
</evidence>
<feature type="region of interest" description="Disordered" evidence="1">
    <location>
        <begin position="1099"/>
        <end position="1161"/>
    </location>
</feature>
<feature type="region of interest" description="Disordered" evidence="1">
    <location>
        <begin position="178"/>
        <end position="218"/>
    </location>
</feature>
<feature type="compositionally biased region" description="Low complexity" evidence="1">
    <location>
        <begin position="1126"/>
        <end position="1161"/>
    </location>
</feature>
<proteinExistence type="predicted"/>
<dbReference type="OrthoDB" id="10692745at2759"/>
<feature type="region of interest" description="Disordered" evidence="1">
    <location>
        <begin position="243"/>
        <end position="275"/>
    </location>
</feature>
<feature type="region of interest" description="Disordered" evidence="1">
    <location>
        <begin position="494"/>
        <end position="515"/>
    </location>
</feature>
<gene>
    <name evidence="2" type="ORF">AFUS01_LOCUS42993</name>
</gene>
<feature type="compositionally biased region" description="Basic and acidic residues" evidence="1">
    <location>
        <begin position="251"/>
        <end position="261"/>
    </location>
</feature>
<feature type="compositionally biased region" description="Low complexity" evidence="1">
    <location>
        <begin position="813"/>
        <end position="891"/>
    </location>
</feature>
<feature type="compositionally biased region" description="Polar residues" evidence="1">
    <location>
        <begin position="446"/>
        <end position="464"/>
    </location>
</feature>
<comment type="caution">
    <text evidence="2">The sequence shown here is derived from an EMBL/GenBank/DDBJ whole genome shotgun (WGS) entry which is preliminary data.</text>
</comment>